<dbReference type="Pfam" id="PF00903">
    <property type="entry name" value="Glyoxalase"/>
    <property type="match status" value="1"/>
</dbReference>
<sequence>MVVKRIVSNIATTSPGEVRAFYVDLLELDVAMDLGWIATLVSGEKAQTQISIASEGGSGTPVPDLSIEVDDVDAVHRRAEELGHEIVYGPADEPWGVRRFYLKDPSGKLVNILTHKG</sequence>
<evidence type="ECO:0000313" key="2">
    <source>
        <dbReference type="EMBL" id="AJY48404.1"/>
    </source>
</evidence>
<protein>
    <submittedName>
        <fullName evidence="2">Glyoxalase</fullName>
    </submittedName>
</protein>
<evidence type="ECO:0000259" key="1">
    <source>
        <dbReference type="PROSITE" id="PS51819"/>
    </source>
</evidence>
<dbReference type="HOGENOM" id="CLU_046006_13_3_5"/>
<dbReference type="AlphaFoldDB" id="A0A0D5LVY5"/>
<keyword evidence="3" id="KW-1185">Reference proteome</keyword>
<name>A0A0D5LVY5_MAREN</name>
<dbReference type="RefSeq" id="WP_045685599.1">
    <property type="nucleotide sequence ID" value="NZ_CP010803.1"/>
</dbReference>
<dbReference type="OrthoDB" id="9803104at2"/>
<dbReference type="KEGG" id="mey:TM49_20805"/>
<dbReference type="PATRIC" id="fig|1486262.3.peg.4300"/>
<dbReference type="STRING" id="1486262.TM49_20805"/>
<feature type="domain" description="VOC" evidence="1">
    <location>
        <begin position="2"/>
        <end position="115"/>
    </location>
</feature>
<evidence type="ECO:0000313" key="3">
    <source>
        <dbReference type="Proteomes" id="UP000032611"/>
    </source>
</evidence>
<dbReference type="Gene3D" id="3.10.180.10">
    <property type="entry name" value="2,3-Dihydroxybiphenyl 1,2-Dioxygenase, domain 1"/>
    <property type="match status" value="1"/>
</dbReference>
<dbReference type="Proteomes" id="UP000032611">
    <property type="component" value="Chromosome"/>
</dbReference>
<dbReference type="SUPFAM" id="SSF54593">
    <property type="entry name" value="Glyoxalase/Bleomycin resistance protein/Dihydroxybiphenyl dioxygenase"/>
    <property type="match status" value="1"/>
</dbReference>
<dbReference type="EMBL" id="CP010803">
    <property type="protein sequence ID" value="AJY48404.1"/>
    <property type="molecule type" value="Genomic_DNA"/>
</dbReference>
<dbReference type="InterPro" id="IPR029068">
    <property type="entry name" value="Glyas_Bleomycin-R_OHBP_Dase"/>
</dbReference>
<gene>
    <name evidence="2" type="ORF">TM49_20805</name>
</gene>
<dbReference type="PROSITE" id="PS51819">
    <property type="entry name" value="VOC"/>
    <property type="match status" value="1"/>
</dbReference>
<dbReference type="InterPro" id="IPR037523">
    <property type="entry name" value="VOC_core"/>
</dbReference>
<organism evidence="2 3">
    <name type="scientific">Martelella endophytica</name>
    <dbReference type="NCBI Taxonomy" id="1486262"/>
    <lineage>
        <taxon>Bacteria</taxon>
        <taxon>Pseudomonadati</taxon>
        <taxon>Pseudomonadota</taxon>
        <taxon>Alphaproteobacteria</taxon>
        <taxon>Hyphomicrobiales</taxon>
        <taxon>Aurantimonadaceae</taxon>
        <taxon>Martelella</taxon>
    </lineage>
</organism>
<dbReference type="InterPro" id="IPR004360">
    <property type="entry name" value="Glyas_Fos-R_dOase_dom"/>
</dbReference>
<reference evidence="2 3" key="1">
    <citation type="journal article" date="2015" name="Genome Announc.">
        <title>Complete genome sequence of Martelella endophytica YC6887, which has antifungal activity associated with a halophyte.</title>
        <authorList>
            <person name="Khan A."/>
            <person name="Khan H."/>
            <person name="Chung E.J."/>
            <person name="Hossain M.T."/>
            <person name="Chung Y.R."/>
        </authorList>
    </citation>
    <scope>NUCLEOTIDE SEQUENCE [LARGE SCALE GENOMIC DNA]</scope>
    <source>
        <strain evidence="2">YC6887</strain>
    </source>
</reference>
<proteinExistence type="predicted"/>
<accession>A0A0D5LVY5</accession>